<sequence>MDDFENYEKLKELKDNFEQKSGLINKVLIQKEMVELLSQIIKVYSCSSSSPMSRFKWDLDLFVKNVPKFGQILSEILHNASKSVKYDGTTQLMALPVSLGEHLLGRLYTVVQMLNSSICQIGENVDFVITVENIVSQLPLVFSPRRKIMPTKVNSQLFKLLFSLAIRLSAQLESERLAEKYVNLFISANKCISISADDITNYW</sequence>
<gene>
    <name evidence="1" type="ORF">niasHT_021041</name>
</gene>
<keyword evidence="2" id="KW-1185">Reference proteome</keyword>
<evidence type="ECO:0000313" key="1">
    <source>
        <dbReference type="EMBL" id="KAL3100762.1"/>
    </source>
</evidence>
<name>A0ABD2KCT9_9BILA</name>
<comment type="caution">
    <text evidence="1">The sequence shown here is derived from an EMBL/GenBank/DDBJ whole genome shotgun (WGS) entry which is preliminary data.</text>
</comment>
<organism evidence="1 2">
    <name type="scientific">Heterodera trifolii</name>
    <dbReference type="NCBI Taxonomy" id="157864"/>
    <lineage>
        <taxon>Eukaryota</taxon>
        <taxon>Metazoa</taxon>
        <taxon>Ecdysozoa</taxon>
        <taxon>Nematoda</taxon>
        <taxon>Chromadorea</taxon>
        <taxon>Rhabditida</taxon>
        <taxon>Tylenchina</taxon>
        <taxon>Tylenchomorpha</taxon>
        <taxon>Tylenchoidea</taxon>
        <taxon>Heteroderidae</taxon>
        <taxon>Heteroderinae</taxon>
        <taxon>Heterodera</taxon>
    </lineage>
</organism>
<accession>A0ABD2KCT9</accession>
<evidence type="ECO:0000313" key="2">
    <source>
        <dbReference type="Proteomes" id="UP001620626"/>
    </source>
</evidence>
<dbReference type="AlphaFoldDB" id="A0ABD2KCT9"/>
<protein>
    <submittedName>
        <fullName evidence="1">Uncharacterized protein</fullName>
    </submittedName>
</protein>
<proteinExistence type="predicted"/>
<dbReference type="Proteomes" id="UP001620626">
    <property type="component" value="Unassembled WGS sequence"/>
</dbReference>
<dbReference type="EMBL" id="JBICBT010000786">
    <property type="protein sequence ID" value="KAL3100762.1"/>
    <property type="molecule type" value="Genomic_DNA"/>
</dbReference>
<reference evidence="1 2" key="1">
    <citation type="submission" date="2024-10" db="EMBL/GenBank/DDBJ databases">
        <authorList>
            <person name="Kim D."/>
        </authorList>
    </citation>
    <scope>NUCLEOTIDE SEQUENCE [LARGE SCALE GENOMIC DNA]</scope>
    <source>
        <strain evidence="1">BH-2024</strain>
    </source>
</reference>